<gene>
    <name evidence="4" type="ORF">RFI_21350</name>
</gene>
<keyword evidence="5" id="KW-1185">Reference proteome</keyword>
<evidence type="ECO:0000256" key="2">
    <source>
        <dbReference type="SAM" id="Coils"/>
    </source>
</evidence>
<dbReference type="Gene3D" id="3.30.70.330">
    <property type="match status" value="1"/>
</dbReference>
<dbReference type="AlphaFoldDB" id="X6MSD3"/>
<feature type="region of interest" description="Disordered" evidence="3">
    <location>
        <begin position="323"/>
        <end position="348"/>
    </location>
</feature>
<evidence type="ECO:0000313" key="4">
    <source>
        <dbReference type="EMBL" id="ETO16005.1"/>
    </source>
</evidence>
<name>X6MSD3_RETFI</name>
<dbReference type="PANTHER" id="PTHR14398">
    <property type="entry name" value="RNA RECOGNITION RRM/RNP DOMAIN"/>
    <property type="match status" value="1"/>
</dbReference>
<reference evidence="4 5" key="1">
    <citation type="journal article" date="2013" name="Curr. Biol.">
        <title>The Genome of the Foraminiferan Reticulomyxa filosa.</title>
        <authorList>
            <person name="Glockner G."/>
            <person name="Hulsmann N."/>
            <person name="Schleicher M."/>
            <person name="Noegel A.A."/>
            <person name="Eichinger L."/>
            <person name="Gallinger C."/>
            <person name="Pawlowski J."/>
            <person name="Sierra R."/>
            <person name="Euteneuer U."/>
            <person name="Pillet L."/>
            <person name="Moustafa A."/>
            <person name="Platzer M."/>
            <person name="Groth M."/>
            <person name="Szafranski K."/>
            <person name="Schliwa M."/>
        </authorList>
    </citation>
    <scope>NUCLEOTIDE SEQUENCE [LARGE SCALE GENOMIC DNA]</scope>
</reference>
<dbReference type="InterPro" id="IPR012677">
    <property type="entry name" value="Nucleotide-bd_a/b_plait_sf"/>
</dbReference>
<dbReference type="GO" id="GO:0005634">
    <property type="term" value="C:nucleus"/>
    <property type="evidence" value="ECO:0007669"/>
    <property type="project" value="TreeGrafter"/>
</dbReference>
<dbReference type="PANTHER" id="PTHR14398:SF0">
    <property type="entry name" value="ZINC FINGER PROTEIN SWM"/>
    <property type="match status" value="1"/>
</dbReference>
<comment type="caution">
    <text evidence="4">The sequence shown here is derived from an EMBL/GenBank/DDBJ whole genome shotgun (WGS) entry which is preliminary data.</text>
</comment>
<dbReference type="EMBL" id="ASPP01018643">
    <property type="protein sequence ID" value="ETO16005.1"/>
    <property type="molecule type" value="Genomic_DNA"/>
</dbReference>
<proteinExistence type="predicted"/>
<feature type="coiled-coil region" evidence="2">
    <location>
        <begin position="443"/>
        <end position="483"/>
    </location>
</feature>
<dbReference type="OrthoDB" id="443401at2759"/>
<keyword evidence="2" id="KW-0175">Coiled coil</keyword>
<feature type="compositionally biased region" description="Polar residues" evidence="3">
    <location>
        <begin position="323"/>
        <end position="340"/>
    </location>
</feature>
<feature type="compositionally biased region" description="Low complexity" evidence="3">
    <location>
        <begin position="503"/>
        <end position="513"/>
    </location>
</feature>
<evidence type="ECO:0008006" key="6">
    <source>
        <dbReference type="Google" id="ProtNLM"/>
    </source>
</evidence>
<dbReference type="SUPFAM" id="SSF54928">
    <property type="entry name" value="RNA-binding domain, RBD"/>
    <property type="match status" value="1"/>
</dbReference>
<organism evidence="4 5">
    <name type="scientific">Reticulomyxa filosa</name>
    <dbReference type="NCBI Taxonomy" id="46433"/>
    <lineage>
        <taxon>Eukaryota</taxon>
        <taxon>Sar</taxon>
        <taxon>Rhizaria</taxon>
        <taxon>Retaria</taxon>
        <taxon>Foraminifera</taxon>
        <taxon>Monothalamids</taxon>
        <taxon>Reticulomyxidae</taxon>
        <taxon>Reticulomyxa</taxon>
    </lineage>
</organism>
<evidence type="ECO:0000256" key="3">
    <source>
        <dbReference type="SAM" id="MobiDB-lite"/>
    </source>
</evidence>
<sequence length="557" mass="62681">MAIHEPQRKALPSSYLAKESFLDTPLDDIRFPSQMHPLLPVGDVLRGEADVGSNSFGRERRAYSMVPRSRVGEEGPNSNKVLTVNVVNPYVGTTSQGQQWNPGNSNVVNMSNPLNIPTTTLNPPMLRTYNNDRHTGQMDEFHQRDHSNNASAGGNGNGNGTRPRENRRMFERGAGGRQKRETAESEKKQLFLSNVPSHLNHVHQVISNLNLFFKLKKKEHDRAFVQFSRHEDANAALHCPDPVLGDSNIVVQWAHYNRLDFNKKSKMFATDAKQHEDDEREGPAKNTKLTTLHIMGDDTSTGDALLDSIYSVSNASIQKSVLGSSNDNTISASHDPNSTPRGGAASPMKLSWRARDTESAYLAVKEEIEKIQKELKQSVGADVTQQITTLQQQIKEFFKMLDIVQKQAKKVDITESEKKENETLQKEIKDKIKGHTIQLEQCIKSQKERVETLQKQIQQKEKLEQLQKKLSELSASKALAHSRDGFGRGRGYGRAMPTRGAYGPPLRGRGRATAPRGRVEQFVYVVIESYISLHIYEKRLLAIVTLFKKKKKRSEIK</sequence>
<dbReference type="InterPro" id="IPR045137">
    <property type="entry name" value="RBM26/27"/>
</dbReference>
<dbReference type="GO" id="GO:0003723">
    <property type="term" value="F:RNA binding"/>
    <property type="evidence" value="ECO:0007669"/>
    <property type="project" value="UniProtKB-KW"/>
</dbReference>
<feature type="region of interest" description="Disordered" evidence="3">
    <location>
        <begin position="144"/>
        <end position="187"/>
    </location>
</feature>
<keyword evidence="1" id="KW-0694">RNA-binding</keyword>
<evidence type="ECO:0000256" key="1">
    <source>
        <dbReference type="ARBA" id="ARBA00022884"/>
    </source>
</evidence>
<feature type="compositionally biased region" description="Basic and acidic residues" evidence="3">
    <location>
        <begin position="178"/>
        <end position="187"/>
    </location>
</feature>
<dbReference type="InterPro" id="IPR035979">
    <property type="entry name" value="RBD_domain_sf"/>
</dbReference>
<protein>
    <recommendedName>
        <fullName evidence="6">RRM domain-containing protein</fullName>
    </recommendedName>
</protein>
<feature type="region of interest" description="Disordered" evidence="3">
    <location>
        <begin position="484"/>
        <end position="513"/>
    </location>
</feature>
<evidence type="ECO:0000313" key="5">
    <source>
        <dbReference type="Proteomes" id="UP000023152"/>
    </source>
</evidence>
<feature type="compositionally biased region" description="Basic and acidic residues" evidence="3">
    <location>
        <begin position="162"/>
        <end position="171"/>
    </location>
</feature>
<accession>X6MSD3</accession>
<dbReference type="Proteomes" id="UP000023152">
    <property type="component" value="Unassembled WGS sequence"/>
</dbReference>